<dbReference type="Gene3D" id="3.40.1280.10">
    <property type="match status" value="1"/>
</dbReference>
<evidence type="ECO:0000313" key="13">
    <source>
        <dbReference type="EMBL" id="ATL45975.1"/>
    </source>
</evidence>
<dbReference type="InterPro" id="IPR029028">
    <property type="entry name" value="Alpha/beta_knot_MTases"/>
</dbReference>
<dbReference type="GO" id="GO:0070475">
    <property type="term" value="P:rRNA base methylation"/>
    <property type="evidence" value="ECO:0007669"/>
    <property type="project" value="TreeGrafter"/>
</dbReference>
<dbReference type="PANTHER" id="PTHR30027">
    <property type="entry name" value="RIBOSOMAL RNA SMALL SUBUNIT METHYLTRANSFERASE E"/>
    <property type="match status" value="1"/>
</dbReference>
<dbReference type="EMBL" id="CP023777">
    <property type="protein sequence ID" value="ATL45975.1"/>
    <property type="molecule type" value="Genomic_DNA"/>
</dbReference>
<sequence>MEVPTFYAKGLEANPTEYTMDEATSKYCIQVLRKSNGDTVKLTDGKGNLYDATIVDDHRKRCSVKINSVEHTEPPARQFTVAISFTKNMSRIEWFLEKAVEIGIQRVIPLVTQRTEKEKFKQERLENILVSAMLQSKQSYLLELWDPIEFKDLLMYEQDWAKFIAHCIPSSKTYFLDAMDAAKDTIILIGPEGDFTAEEITAALERGFTAVSLGDTRLRTETAGVVAATLMAAKQYM</sequence>
<keyword evidence="6 10" id="KW-0808">Transferase</keyword>
<dbReference type="GO" id="GO:0005737">
    <property type="term" value="C:cytoplasm"/>
    <property type="evidence" value="ECO:0007669"/>
    <property type="project" value="UniProtKB-SubCell"/>
</dbReference>
<evidence type="ECO:0000256" key="7">
    <source>
        <dbReference type="ARBA" id="ARBA00022691"/>
    </source>
</evidence>
<dbReference type="KEGG" id="cbae:COR50_01680"/>
<organism evidence="13 14">
    <name type="scientific">Chitinophaga caeni</name>
    <dbReference type="NCBI Taxonomy" id="2029983"/>
    <lineage>
        <taxon>Bacteria</taxon>
        <taxon>Pseudomonadati</taxon>
        <taxon>Bacteroidota</taxon>
        <taxon>Chitinophagia</taxon>
        <taxon>Chitinophagales</taxon>
        <taxon>Chitinophagaceae</taxon>
        <taxon>Chitinophaga</taxon>
    </lineage>
</organism>
<dbReference type="InterPro" id="IPR015947">
    <property type="entry name" value="PUA-like_sf"/>
</dbReference>
<evidence type="ECO:0000256" key="1">
    <source>
        <dbReference type="ARBA" id="ARBA00004496"/>
    </source>
</evidence>
<evidence type="ECO:0000259" key="12">
    <source>
        <dbReference type="Pfam" id="PF20260"/>
    </source>
</evidence>
<comment type="similarity">
    <text evidence="2 10">Belongs to the RNA methyltransferase RsmE family.</text>
</comment>
<dbReference type="Pfam" id="PF04452">
    <property type="entry name" value="Methyltrans_RNA"/>
    <property type="match status" value="1"/>
</dbReference>
<dbReference type="Gene3D" id="2.40.240.20">
    <property type="entry name" value="Hypothetical PUA domain-like, domain 1"/>
    <property type="match status" value="1"/>
</dbReference>
<comment type="catalytic activity">
    <reaction evidence="9 10">
        <text>uridine(1498) in 16S rRNA + S-adenosyl-L-methionine = N(3)-methyluridine(1498) in 16S rRNA + S-adenosyl-L-homocysteine + H(+)</text>
        <dbReference type="Rhea" id="RHEA:42920"/>
        <dbReference type="Rhea" id="RHEA-COMP:10283"/>
        <dbReference type="Rhea" id="RHEA-COMP:10284"/>
        <dbReference type="ChEBI" id="CHEBI:15378"/>
        <dbReference type="ChEBI" id="CHEBI:57856"/>
        <dbReference type="ChEBI" id="CHEBI:59789"/>
        <dbReference type="ChEBI" id="CHEBI:65315"/>
        <dbReference type="ChEBI" id="CHEBI:74502"/>
        <dbReference type="EC" id="2.1.1.193"/>
    </reaction>
</comment>
<evidence type="ECO:0000256" key="6">
    <source>
        <dbReference type="ARBA" id="ARBA00022679"/>
    </source>
</evidence>
<evidence type="ECO:0000256" key="5">
    <source>
        <dbReference type="ARBA" id="ARBA00022603"/>
    </source>
</evidence>
<keyword evidence="3 10" id="KW-0963">Cytoplasm</keyword>
<proteinExistence type="inferred from homology"/>
<evidence type="ECO:0000313" key="14">
    <source>
        <dbReference type="Proteomes" id="UP000220133"/>
    </source>
</evidence>
<dbReference type="CDD" id="cd18084">
    <property type="entry name" value="RsmE-like"/>
    <property type="match status" value="1"/>
</dbReference>
<dbReference type="RefSeq" id="WP_098192365.1">
    <property type="nucleotide sequence ID" value="NZ_CP023777.1"/>
</dbReference>
<reference evidence="13 14" key="1">
    <citation type="submission" date="2017-10" db="EMBL/GenBank/DDBJ databases">
        <title>Paenichitinophaga pekingensis gen. nov., sp. nov., isolated from activated sludge.</title>
        <authorList>
            <person name="Jin D."/>
            <person name="Kong X."/>
            <person name="Deng Y."/>
            <person name="Bai Z."/>
        </authorList>
    </citation>
    <scope>NUCLEOTIDE SEQUENCE [LARGE SCALE GENOMIC DNA]</scope>
    <source>
        <strain evidence="13 14">13</strain>
    </source>
</reference>
<keyword evidence="4 10" id="KW-0698">rRNA processing</keyword>
<gene>
    <name evidence="13" type="ORF">COR50_01680</name>
</gene>
<dbReference type="OrthoDB" id="9815641at2"/>
<dbReference type="NCBIfam" id="TIGR00046">
    <property type="entry name" value="RsmE family RNA methyltransferase"/>
    <property type="match status" value="1"/>
</dbReference>
<keyword evidence="7 10" id="KW-0949">S-adenosyl-L-methionine</keyword>
<feature type="domain" description="Ribosomal RNA small subunit methyltransferase E methyltransferase" evidence="11">
    <location>
        <begin position="76"/>
        <end position="231"/>
    </location>
</feature>
<dbReference type="InterPro" id="IPR046887">
    <property type="entry name" value="RsmE_PUA-like"/>
</dbReference>
<keyword evidence="14" id="KW-1185">Reference proteome</keyword>
<dbReference type="InterPro" id="IPR046886">
    <property type="entry name" value="RsmE_MTase_dom"/>
</dbReference>
<dbReference type="AlphaFoldDB" id="A0A291QPY3"/>
<feature type="domain" description="Ribosomal RNA small subunit methyltransferase E PUA-like" evidence="12">
    <location>
        <begin position="22"/>
        <end position="66"/>
    </location>
</feature>
<dbReference type="Pfam" id="PF20260">
    <property type="entry name" value="PUA_4"/>
    <property type="match status" value="1"/>
</dbReference>
<evidence type="ECO:0000256" key="9">
    <source>
        <dbReference type="ARBA" id="ARBA00047944"/>
    </source>
</evidence>
<dbReference type="InterPro" id="IPR029026">
    <property type="entry name" value="tRNA_m1G_MTases_N"/>
</dbReference>
<dbReference type="SUPFAM" id="SSF88697">
    <property type="entry name" value="PUA domain-like"/>
    <property type="match status" value="1"/>
</dbReference>
<dbReference type="InterPro" id="IPR006700">
    <property type="entry name" value="RsmE"/>
</dbReference>
<dbReference type="PANTHER" id="PTHR30027:SF3">
    <property type="entry name" value="16S RRNA (URACIL(1498)-N(3))-METHYLTRANSFERASE"/>
    <property type="match status" value="1"/>
</dbReference>
<protein>
    <recommendedName>
        <fullName evidence="10">Ribosomal RNA small subunit methyltransferase E</fullName>
        <ecNumber evidence="10">2.1.1.193</ecNumber>
    </recommendedName>
</protein>
<dbReference type="GO" id="GO:0070042">
    <property type="term" value="F:rRNA (uridine-N3-)-methyltransferase activity"/>
    <property type="evidence" value="ECO:0007669"/>
    <property type="project" value="TreeGrafter"/>
</dbReference>
<evidence type="ECO:0000256" key="2">
    <source>
        <dbReference type="ARBA" id="ARBA00005528"/>
    </source>
</evidence>
<evidence type="ECO:0000256" key="10">
    <source>
        <dbReference type="PIRNR" id="PIRNR015601"/>
    </source>
</evidence>
<comment type="subcellular location">
    <subcellularLocation>
        <location evidence="1 10">Cytoplasm</location>
    </subcellularLocation>
</comment>
<dbReference type="PIRSF" id="PIRSF015601">
    <property type="entry name" value="MTase_slr0722"/>
    <property type="match status" value="1"/>
</dbReference>
<evidence type="ECO:0000256" key="8">
    <source>
        <dbReference type="ARBA" id="ARBA00025699"/>
    </source>
</evidence>
<evidence type="ECO:0000259" key="11">
    <source>
        <dbReference type="Pfam" id="PF04452"/>
    </source>
</evidence>
<evidence type="ECO:0000256" key="4">
    <source>
        <dbReference type="ARBA" id="ARBA00022552"/>
    </source>
</evidence>
<evidence type="ECO:0000256" key="3">
    <source>
        <dbReference type="ARBA" id="ARBA00022490"/>
    </source>
</evidence>
<dbReference type="Proteomes" id="UP000220133">
    <property type="component" value="Chromosome"/>
</dbReference>
<accession>A0A291QPY3</accession>
<keyword evidence="5 10" id="KW-0489">Methyltransferase</keyword>
<name>A0A291QPY3_9BACT</name>
<dbReference type="SUPFAM" id="SSF75217">
    <property type="entry name" value="alpha/beta knot"/>
    <property type="match status" value="1"/>
</dbReference>
<comment type="function">
    <text evidence="8 10">Specifically methylates the N3 position of the uracil ring of uridine 1498 (m3U1498) in 16S rRNA. Acts on the fully assembled 30S ribosomal subunit.</text>
</comment>
<dbReference type="EC" id="2.1.1.193" evidence="10"/>